<dbReference type="Proteomes" id="UP000059419">
    <property type="component" value="Plasmid pEM01"/>
</dbReference>
<reference evidence="2" key="1">
    <citation type="submission" date="2015-11" db="EMBL/GenBank/DDBJ databases">
        <authorList>
            <person name="Blom J."/>
        </authorList>
    </citation>
    <scope>NUCLEOTIDE SEQUENCE [LARGE SCALE GENOMIC DNA]</scope>
    <source>
        <plasmid evidence="2">pEM01</plasmid>
    </source>
</reference>
<dbReference type="KEGG" id="ege:EM595_p0449"/>
<keyword evidence="2" id="KW-1185">Reference proteome</keyword>
<dbReference type="EMBL" id="LN907828">
    <property type="protein sequence ID" value="CUU26145.1"/>
    <property type="molecule type" value="Genomic_DNA"/>
</dbReference>
<protein>
    <submittedName>
        <fullName evidence="1">Uncharacterized protein</fullName>
    </submittedName>
</protein>
<gene>
    <name evidence="1" type="ORF">EM595_p0449</name>
</gene>
<proteinExistence type="predicted"/>
<dbReference type="PATRIC" id="fig|1619313.3.peg.4077"/>
<organism evidence="1 2">
    <name type="scientific">Duffyella gerundensis</name>
    <dbReference type="NCBI Taxonomy" id="1619313"/>
    <lineage>
        <taxon>Bacteria</taxon>
        <taxon>Pseudomonadati</taxon>
        <taxon>Pseudomonadota</taxon>
        <taxon>Gammaproteobacteria</taxon>
        <taxon>Enterobacterales</taxon>
        <taxon>Erwiniaceae</taxon>
        <taxon>Duffyella</taxon>
    </lineage>
</organism>
<geneLocation type="plasmid" evidence="2">
    <name>pEM01</name>
</geneLocation>
<sequence>MLQAKLTSCAAGSYWLVKADGPSPGGFFAFFAMPSVKRLVSLMAPPALLLHLETLYIALR</sequence>
<name>A0A0U5GTI8_9GAMM</name>
<evidence type="ECO:0000313" key="2">
    <source>
        <dbReference type="Proteomes" id="UP000059419"/>
    </source>
</evidence>
<accession>A0A0U5GTI8</accession>
<evidence type="ECO:0000313" key="1">
    <source>
        <dbReference type="EMBL" id="CUU26145.1"/>
    </source>
</evidence>
<dbReference type="AlphaFoldDB" id="A0A0U5GTI8"/>